<organism evidence="1 2">
    <name type="scientific">Meloidogyne incognita</name>
    <name type="common">Southern root-knot nematode worm</name>
    <name type="synonym">Oxyuris incognita</name>
    <dbReference type="NCBI Taxonomy" id="6306"/>
    <lineage>
        <taxon>Eukaryota</taxon>
        <taxon>Metazoa</taxon>
        <taxon>Ecdysozoa</taxon>
        <taxon>Nematoda</taxon>
        <taxon>Chromadorea</taxon>
        <taxon>Rhabditida</taxon>
        <taxon>Tylenchina</taxon>
        <taxon>Tylenchomorpha</taxon>
        <taxon>Tylenchoidea</taxon>
        <taxon>Meloidogynidae</taxon>
        <taxon>Meloidogyninae</taxon>
        <taxon>Meloidogyne</taxon>
        <taxon>Meloidogyne incognita group</taxon>
    </lineage>
</organism>
<accession>A0A914L027</accession>
<reference evidence="2" key="1">
    <citation type="submission" date="2022-11" db="UniProtKB">
        <authorList>
            <consortium name="WormBaseParasite"/>
        </authorList>
    </citation>
    <scope>IDENTIFICATION</scope>
</reference>
<sequence>MKFSLTELSLLTRILSVANPNLLKLNYKLDLSEILIQKCKTKVLNELENQQLVNSKLIDNKLLEVLKTFLNK</sequence>
<evidence type="ECO:0000313" key="1">
    <source>
        <dbReference type="Proteomes" id="UP000887563"/>
    </source>
</evidence>
<evidence type="ECO:0000313" key="2">
    <source>
        <dbReference type="WBParaSite" id="Minc3s00186g07076"/>
    </source>
</evidence>
<name>A0A914L027_MELIC</name>
<keyword evidence="1" id="KW-1185">Reference proteome</keyword>
<proteinExistence type="predicted"/>
<dbReference type="WBParaSite" id="Minc3s00186g07076">
    <property type="protein sequence ID" value="Minc3s00186g07076"/>
    <property type="gene ID" value="Minc3s00186g07076"/>
</dbReference>
<dbReference type="AlphaFoldDB" id="A0A914L027"/>
<dbReference type="Proteomes" id="UP000887563">
    <property type="component" value="Unplaced"/>
</dbReference>
<protein>
    <submittedName>
        <fullName evidence="2">Uncharacterized protein</fullName>
    </submittedName>
</protein>